<proteinExistence type="predicted"/>
<evidence type="ECO:0000313" key="2">
    <source>
        <dbReference type="Proteomes" id="UP000053144"/>
    </source>
</evidence>
<dbReference type="PANTHER" id="PTHR45084:SF1">
    <property type="entry name" value="ERAD-ASSOCIATED E3 UBIQUITIN-PROTEIN LIGASE COMPONENT HRD3A-RELATED"/>
    <property type="match status" value="1"/>
</dbReference>
<dbReference type="GO" id="GO:0036503">
    <property type="term" value="P:ERAD pathway"/>
    <property type="evidence" value="ECO:0007669"/>
    <property type="project" value="InterPro"/>
</dbReference>
<accession>A0A0L9UED6</accession>
<dbReference type="STRING" id="3914.A0A0L9UED6"/>
<organism evidence="1 2">
    <name type="scientific">Phaseolus angularis</name>
    <name type="common">Azuki bean</name>
    <name type="synonym">Vigna angularis</name>
    <dbReference type="NCBI Taxonomy" id="3914"/>
    <lineage>
        <taxon>Eukaryota</taxon>
        <taxon>Viridiplantae</taxon>
        <taxon>Streptophyta</taxon>
        <taxon>Embryophyta</taxon>
        <taxon>Tracheophyta</taxon>
        <taxon>Spermatophyta</taxon>
        <taxon>Magnoliopsida</taxon>
        <taxon>eudicotyledons</taxon>
        <taxon>Gunneridae</taxon>
        <taxon>Pentapetalae</taxon>
        <taxon>rosids</taxon>
        <taxon>fabids</taxon>
        <taxon>Fabales</taxon>
        <taxon>Fabaceae</taxon>
        <taxon>Papilionoideae</taxon>
        <taxon>50 kb inversion clade</taxon>
        <taxon>NPAAA clade</taxon>
        <taxon>indigoferoid/millettioid clade</taxon>
        <taxon>Phaseoleae</taxon>
        <taxon>Vigna</taxon>
    </lineage>
</organism>
<evidence type="ECO:0000313" key="1">
    <source>
        <dbReference type="EMBL" id="KOM41066.1"/>
    </source>
</evidence>
<dbReference type="PANTHER" id="PTHR45084">
    <property type="entry name" value="ERAD-ASSOCIATED E3 UBIQUITIN-PROTEIN LIGASE COMPONENT HRD3A-RELATED"/>
    <property type="match status" value="1"/>
</dbReference>
<dbReference type="Gene3D" id="1.25.40.10">
    <property type="entry name" value="Tetratricopeptide repeat domain"/>
    <property type="match status" value="1"/>
</dbReference>
<dbReference type="InterPro" id="IPR006597">
    <property type="entry name" value="Sel1-like"/>
</dbReference>
<protein>
    <submittedName>
        <fullName evidence="1">Uncharacterized protein</fullName>
    </submittedName>
</protein>
<dbReference type="EMBL" id="CM003374">
    <property type="protein sequence ID" value="KOM41066.1"/>
    <property type="molecule type" value="Genomic_DNA"/>
</dbReference>
<sequence>MCDFLILKDSLVIEPVRFHNGAEENKEALRKSRGEEDEDFQILEYQAQKGNVVAMYKVGLFYYFGLRGLRGDHFKALLWFLKAAEKGEPRSMELLGEIYDRELSVERKRGTYLISFDDGVVWQEWISSTDRRLLQTIMVSEAVDLLLR</sequence>
<dbReference type="Proteomes" id="UP000053144">
    <property type="component" value="Chromosome 4"/>
</dbReference>
<dbReference type="InterPro" id="IPR044623">
    <property type="entry name" value="HRD3"/>
</dbReference>
<dbReference type="Pfam" id="PF08238">
    <property type="entry name" value="Sel1"/>
    <property type="match status" value="1"/>
</dbReference>
<dbReference type="SUPFAM" id="SSF81901">
    <property type="entry name" value="HCP-like"/>
    <property type="match status" value="1"/>
</dbReference>
<gene>
    <name evidence="1" type="ORF">LR48_Vigan04g126400</name>
</gene>
<reference evidence="2" key="1">
    <citation type="journal article" date="2015" name="Proc. Natl. Acad. Sci. U.S.A.">
        <title>Genome sequencing of adzuki bean (Vigna angularis) provides insight into high starch and low fat accumulation and domestication.</title>
        <authorList>
            <person name="Yang K."/>
            <person name="Tian Z."/>
            <person name="Chen C."/>
            <person name="Luo L."/>
            <person name="Zhao B."/>
            <person name="Wang Z."/>
            <person name="Yu L."/>
            <person name="Li Y."/>
            <person name="Sun Y."/>
            <person name="Li W."/>
            <person name="Chen Y."/>
            <person name="Li Y."/>
            <person name="Zhang Y."/>
            <person name="Ai D."/>
            <person name="Zhao J."/>
            <person name="Shang C."/>
            <person name="Ma Y."/>
            <person name="Wu B."/>
            <person name="Wang M."/>
            <person name="Gao L."/>
            <person name="Sun D."/>
            <person name="Zhang P."/>
            <person name="Guo F."/>
            <person name="Wang W."/>
            <person name="Li Y."/>
            <person name="Wang J."/>
            <person name="Varshney R.K."/>
            <person name="Wang J."/>
            <person name="Ling H.Q."/>
            <person name="Wan P."/>
        </authorList>
    </citation>
    <scope>NUCLEOTIDE SEQUENCE</scope>
    <source>
        <strain evidence="2">cv. Jingnong 6</strain>
    </source>
</reference>
<dbReference type="InterPro" id="IPR011990">
    <property type="entry name" value="TPR-like_helical_dom_sf"/>
</dbReference>
<name>A0A0L9UED6_PHAAN</name>
<dbReference type="AlphaFoldDB" id="A0A0L9UED6"/>
<dbReference type="Gramene" id="KOM41066">
    <property type="protein sequence ID" value="KOM41066"/>
    <property type="gene ID" value="LR48_Vigan04g126400"/>
</dbReference>
<dbReference type="SMART" id="SM00671">
    <property type="entry name" value="SEL1"/>
    <property type="match status" value="1"/>
</dbReference>